<comment type="caution">
    <text evidence="3">The sequence shown here is derived from an EMBL/GenBank/DDBJ whole genome shotgun (WGS) entry which is preliminary data.</text>
</comment>
<dbReference type="AlphaFoldDB" id="A0A967AYM3"/>
<dbReference type="Gene3D" id="2.60.60.30">
    <property type="entry name" value="sav2460 like domains"/>
    <property type="match status" value="2"/>
</dbReference>
<organism evidence="3 4">
    <name type="scientific">Metallococcus carri</name>
    <dbReference type="NCBI Taxonomy" id="1656884"/>
    <lineage>
        <taxon>Bacteria</taxon>
        <taxon>Bacillati</taxon>
        <taxon>Actinomycetota</taxon>
        <taxon>Actinomycetes</taxon>
        <taxon>Micrococcales</taxon>
        <taxon>Dermacoccaceae</taxon>
        <taxon>Metallococcus</taxon>
    </lineage>
</organism>
<dbReference type="InterPro" id="IPR003325">
    <property type="entry name" value="TerD"/>
</dbReference>
<dbReference type="RefSeq" id="WP_166195024.1">
    <property type="nucleotide sequence ID" value="NZ_JAAOIV010000004.1"/>
</dbReference>
<dbReference type="Pfam" id="PF02342">
    <property type="entry name" value="TerD"/>
    <property type="match status" value="1"/>
</dbReference>
<evidence type="ECO:0000313" key="3">
    <source>
        <dbReference type="EMBL" id="NHN55454.1"/>
    </source>
</evidence>
<comment type="similarity">
    <text evidence="1">Belongs to the CAPAB/TerDEXZ family.</text>
</comment>
<dbReference type="PANTHER" id="PTHR32097">
    <property type="entry name" value="CAMP-BINDING PROTEIN 1-RELATED"/>
    <property type="match status" value="1"/>
</dbReference>
<dbReference type="EMBL" id="JAAOIV010000004">
    <property type="protein sequence ID" value="NHN55454.1"/>
    <property type="molecule type" value="Genomic_DNA"/>
</dbReference>
<evidence type="ECO:0000313" key="4">
    <source>
        <dbReference type="Proteomes" id="UP000744769"/>
    </source>
</evidence>
<dbReference type="Proteomes" id="UP000744769">
    <property type="component" value="Unassembled WGS sequence"/>
</dbReference>
<feature type="domain" description="TerD" evidence="2">
    <location>
        <begin position="2"/>
        <end position="164"/>
    </location>
</feature>
<name>A0A967AYM3_9MICO</name>
<protein>
    <submittedName>
        <fullName evidence="3">Tellurium resistance</fullName>
    </submittedName>
</protein>
<gene>
    <name evidence="3" type="ORF">G9U51_06610</name>
</gene>
<evidence type="ECO:0000256" key="1">
    <source>
        <dbReference type="ARBA" id="ARBA00008775"/>
    </source>
</evidence>
<dbReference type="CDD" id="cd06974">
    <property type="entry name" value="TerD_like"/>
    <property type="match status" value="1"/>
</dbReference>
<sequence length="378" mass="39225">MTELAKGANTTVPDSALKATLRWQPGPGVPDVDASALLLGADGKVASDADFVFYNQPRHTSGSVRHEGKTPGADALAVDLPAVPAEVERIVLAASADGGTFGQVPGLVLELATADGMPAATFPMTAEAETAFLCGELYRRGGGWKLRAVGQGYSSGLAGIATDFGISVEDEPEPAAPTPAPPAPAGVINLTKGASINLAKTAVIRATCTWPTKTDYDVLALVEYADGHVETVSQFGTTDAPDGWRPQTADGAVRHLGDIKRGGGEVATETIEIALNDSIRGVVPFVYSAQGNGLGSFKKYQVSMDIDNGSGGQVHISSVDANSSRFVYTCVPGIIINAGAEVRVQALELYSQKGSERRPTVTNGVVRMDAGPTNLYKK</sequence>
<accession>A0A967AYM3</accession>
<proteinExistence type="inferred from homology"/>
<dbReference type="PANTHER" id="PTHR32097:SF4">
    <property type="entry name" value="GENERAL STRESS PROTEIN 16U"/>
    <property type="match status" value="1"/>
</dbReference>
<keyword evidence="4" id="KW-1185">Reference proteome</keyword>
<evidence type="ECO:0000259" key="2">
    <source>
        <dbReference type="Pfam" id="PF02342"/>
    </source>
</evidence>
<reference evidence="3" key="1">
    <citation type="submission" date="2020-03" db="EMBL/GenBank/DDBJ databases">
        <title>Draft sequencing of Calidifontibacter sp. DB0510.</title>
        <authorList>
            <person name="Kim D.-U."/>
        </authorList>
    </citation>
    <scope>NUCLEOTIDE SEQUENCE</scope>
    <source>
        <strain evidence="3">DB0510</strain>
    </source>
</reference>
<dbReference type="InterPro" id="IPR051324">
    <property type="entry name" value="Stress/Tellurium_Resist"/>
</dbReference>